<name>A0ABD5WTL4_9EURY</name>
<protein>
    <recommendedName>
        <fullName evidence="3">Small CPxCG-related zinc finger protein</fullName>
    </recommendedName>
</protein>
<dbReference type="RefSeq" id="WP_276280950.1">
    <property type="nucleotide sequence ID" value="NZ_CP119809.1"/>
</dbReference>
<reference evidence="1 2" key="1">
    <citation type="journal article" date="2019" name="Int. J. Syst. Evol. Microbiol.">
        <title>The Global Catalogue of Microorganisms (GCM) 10K type strain sequencing project: providing services to taxonomists for standard genome sequencing and annotation.</title>
        <authorList>
            <consortium name="The Broad Institute Genomics Platform"/>
            <consortium name="The Broad Institute Genome Sequencing Center for Infectious Disease"/>
            <person name="Wu L."/>
            <person name="Ma J."/>
        </authorList>
    </citation>
    <scope>NUCLEOTIDE SEQUENCE [LARGE SCALE GENOMIC DNA]</scope>
    <source>
        <strain evidence="1 2">DT72</strain>
    </source>
</reference>
<keyword evidence="2" id="KW-1185">Reference proteome</keyword>
<organism evidence="1 2">
    <name type="scientific">Halorussus caseinilyticus</name>
    <dbReference type="NCBI Taxonomy" id="3034025"/>
    <lineage>
        <taxon>Archaea</taxon>
        <taxon>Methanobacteriati</taxon>
        <taxon>Methanobacteriota</taxon>
        <taxon>Stenosarchaea group</taxon>
        <taxon>Halobacteria</taxon>
        <taxon>Halobacteriales</taxon>
        <taxon>Haladaptataceae</taxon>
        <taxon>Halorussus</taxon>
    </lineage>
</organism>
<comment type="caution">
    <text evidence="1">The sequence shown here is derived from an EMBL/GenBank/DDBJ whole genome shotgun (WGS) entry which is preliminary data.</text>
</comment>
<proteinExistence type="predicted"/>
<dbReference type="EMBL" id="JBHSZH010000005">
    <property type="protein sequence ID" value="MFC7081133.1"/>
    <property type="molecule type" value="Genomic_DNA"/>
</dbReference>
<sequence>MGDFRRAVEDALSGPDAESIYECAHCGVGHDDWAEDCRRCGGVLTRIVTDDRDDDSPSVP</sequence>
<evidence type="ECO:0000313" key="1">
    <source>
        <dbReference type="EMBL" id="MFC7081133.1"/>
    </source>
</evidence>
<evidence type="ECO:0000313" key="2">
    <source>
        <dbReference type="Proteomes" id="UP001596407"/>
    </source>
</evidence>
<dbReference type="AlphaFoldDB" id="A0ABD5WTL4"/>
<dbReference type="GeneID" id="79302126"/>
<dbReference type="Proteomes" id="UP001596407">
    <property type="component" value="Unassembled WGS sequence"/>
</dbReference>
<evidence type="ECO:0008006" key="3">
    <source>
        <dbReference type="Google" id="ProtNLM"/>
    </source>
</evidence>
<gene>
    <name evidence="1" type="ORF">ACFQJ6_14520</name>
</gene>
<accession>A0ABD5WTL4</accession>